<comment type="caution">
    <text evidence="2">The sequence shown here is derived from an EMBL/GenBank/DDBJ whole genome shotgun (WGS) entry which is preliminary data.</text>
</comment>
<dbReference type="InterPro" id="IPR023198">
    <property type="entry name" value="PGP-like_dom2"/>
</dbReference>
<dbReference type="GO" id="GO:0005829">
    <property type="term" value="C:cytosol"/>
    <property type="evidence" value="ECO:0007669"/>
    <property type="project" value="TreeGrafter"/>
</dbReference>
<feature type="region of interest" description="Disordered" evidence="1">
    <location>
        <begin position="216"/>
        <end position="236"/>
    </location>
</feature>
<dbReference type="InterPro" id="IPR041492">
    <property type="entry name" value="HAD_2"/>
</dbReference>
<dbReference type="Pfam" id="PF13419">
    <property type="entry name" value="HAD_2"/>
    <property type="match status" value="1"/>
</dbReference>
<dbReference type="InterPro" id="IPR006439">
    <property type="entry name" value="HAD-SF_hydro_IA"/>
</dbReference>
<keyword evidence="3" id="KW-1185">Reference proteome</keyword>
<dbReference type="Gene3D" id="1.10.150.240">
    <property type="entry name" value="Putative phosphatase, domain 2"/>
    <property type="match status" value="1"/>
</dbReference>
<proteinExistence type="predicted"/>
<dbReference type="PANTHER" id="PTHR43434:SF24">
    <property type="entry name" value="HYDROLASE-RELATED"/>
    <property type="match status" value="1"/>
</dbReference>
<accession>A0A369C9F1</accession>
<dbReference type="GO" id="GO:0006281">
    <property type="term" value="P:DNA repair"/>
    <property type="evidence" value="ECO:0007669"/>
    <property type="project" value="TreeGrafter"/>
</dbReference>
<dbReference type="RefSeq" id="WP_114279652.1">
    <property type="nucleotide sequence ID" value="NZ_QPJY01000004.1"/>
</dbReference>
<dbReference type="OrthoDB" id="9782449at2"/>
<name>A0A369C9F1_9GAMM</name>
<dbReference type="InterPro" id="IPR036412">
    <property type="entry name" value="HAD-like_sf"/>
</dbReference>
<dbReference type="InterPro" id="IPR023214">
    <property type="entry name" value="HAD_sf"/>
</dbReference>
<evidence type="ECO:0000256" key="1">
    <source>
        <dbReference type="SAM" id="MobiDB-lite"/>
    </source>
</evidence>
<dbReference type="SUPFAM" id="SSF56784">
    <property type="entry name" value="HAD-like"/>
    <property type="match status" value="1"/>
</dbReference>
<dbReference type="SFLD" id="SFLDG01135">
    <property type="entry name" value="C1.5.6:_HAD__Beta-PGM__Phospha"/>
    <property type="match status" value="1"/>
</dbReference>
<reference evidence="2 3" key="1">
    <citation type="submission" date="2018-07" db="EMBL/GenBank/DDBJ databases">
        <title>Genomic Encyclopedia of Type Strains, Phase IV (KMG-IV): sequencing the most valuable type-strain genomes for metagenomic binning, comparative biology and taxonomic classification.</title>
        <authorList>
            <person name="Goeker M."/>
        </authorList>
    </citation>
    <scope>NUCLEOTIDE SEQUENCE [LARGE SCALE GENOMIC DNA]</scope>
    <source>
        <strain evidence="2 3">DSM 26407</strain>
    </source>
</reference>
<dbReference type="Gene3D" id="3.40.50.1000">
    <property type="entry name" value="HAD superfamily/HAD-like"/>
    <property type="match status" value="1"/>
</dbReference>
<evidence type="ECO:0000313" key="2">
    <source>
        <dbReference type="EMBL" id="RCX30662.1"/>
    </source>
</evidence>
<protein>
    <submittedName>
        <fullName evidence="2">Phosphoglycolate phosphatase</fullName>
    </submittedName>
</protein>
<dbReference type="Proteomes" id="UP000252707">
    <property type="component" value="Unassembled WGS sequence"/>
</dbReference>
<dbReference type="NCBIfam" id="TIGR01549">
    <property type="entry name" value="HAD-SF-IA-v1"/>
    <property type="match status" value="1"/>
</dbReference>
<sequence>MNGPYQLLVFDWDGTLMDSEARIVACMEAAFADLGLPALGAEAVRNVIGLGLREAMDRLYPGGDEALQQRLVERYRHHYLVADTTPSALFPGAREVVERLAEAGYFLAVATGKGRGGLDRVLQETGLGPCFHVTRCADETRSKPHPQMLLEIMRITGVDPRDTLMIGDSEYDMEMAVNAGAASLAVSYGVHSCDRLRRHAPLHCLDSIGELPSWLEGAGVKHSTGPSERTEDRRHG</sequence>
<dbReference type="SFLD" id="SFLDG01129">
    <property type="entry name" value="C1.5:_HAD__Beta-PGM__Phosphata"/>
    <property type="match status" value="1"/>
</dbReference>
<dbReference type="AlphaFoldDB" id="A0A369C9F1"/>
<organism evidence="2 3">
    <name type="scientific">Thioalbus denitrificans</name>
    <dbReference type="NCBI Taxonomy" id="547122"/>
    <lineage>
        <taxon>Bacteria</taxon>
        <taxon>Pseudomonadati</taxon>
        <taxon>Pseudomonadota</taxon>
        <taxon>Gammaproteobacteria</taxon>
        <taxon>Chromatiales</taxon>
        <taxon>Ectothiorhodospiraceae</taxon>
        <taxon>Thioalbus</taxon>
    </lineage>
</organism>
<dbReference type="GO" id="GO:0008967">
    <property type="term" value="F:phosphoglycolate phosphatase activity"/>
    <property type="evidence" value="ECO:0007669"/>
    <property type="project" value="TreeGrafter"/>
</dbReference>
<dbReference type="EMBL" id="QPJY01000004">
    <property type="protein sequence ID" value="RCX30662.1"/>
    <property type="molecule type" value="Genomic_DNA"/>
</dbReference>
<gene>
    <name evidence="2" type="ORF">DFQ59_10498</name>
</gene>
<dbReference type="SFLD" id="SFLDS00003">
    <property type="entry name" value="Haloacid_Dehalogenase"/>
    <property type="match status" value="1"/>
</dbReference>
<dbReference type="InterPro" id="IPR050155">
    <property type="entry name" value="HAD-like_hydrolase_sf"/>
</dbReference>
<evidence type="ECO:0000313" key="3">
    <source>
        <dbReference type="Proteomes" id="UP000252707"/>
    </source>
</evidence>
<dbReference type="PANTHER" id="PTHR43434">
    <property type="entry name" value="PHOSPHOGLYCOLATE PHOSPHATASE"/>
    <property type="match status" value="1"/>
</dbReference>